<dbReference type="GO" id="GO:0005829">
    <property type="term" value="C:cytosol"/>
    <property type="evidence" value="ECO:0007669"/>
    <property type="project" value="TreeGrafter"/>
</dbReference>
<proteinExistence type="predicted"/>
<dbReference type="RefSeq" id="WP_182172355.1">
    <property type="nucleotide sequence ID" value="NZ_JACFXU010000014.1"/>
</dbReference>
<dbReference type="PANTHER" id="PTHR30137:SF8">
    <property type="entry name" value="BLR5498 PROTEIN"/>
    <property type="match status" value="1"/>
</dbReference>
<dbReference type="Pfam" id="PF00296">
    <property type="entry name" value="Bac_luciferase"/>
    <property type="match status" value="1"/>
</dbReference>
<dbReference type="SUPFAM" id="SSF51679">
    <property type="entry name" value="Bacterial luciferase-like"/>
    <property type="match status" value="1"/>
</dbReference>
<dbReference type="Proteomes" id="UP000539350">
    <property type="component" value="Unassembled WGS sequence"/>
</dbReference>
<dbReference type="Gene3D" id="3.20.20.30">
    <property type="entry name" value="Luciferase-like domain"/>
    <property type="match status" value="1"/>
</dbReference>
<organism evidence="4 5">
    <name type="scientific">Sediminihaliea albiluteola</name>
    <dbReference type="NCBI Taxonomy" id="2758564"/>
    <lineage>
        <taxon>Bacteria</taxon>
        <taxon>Pseudomonadati</taxon>
        <taxon>Pseudomonadota</taxon>
        <taxon>Gammaproteobacteria</taxon>
        <taxon>Cellvibrionales</taxon>
        <taxon>Halieaceae</taxon>
        <taxon>Sediminihaliea</taxon>
    </lineage>
</organism>
<accession>A0A7W2TWP2</accession>
<dbReference type="InterPro" id="IPR050766">
    <property type="entry name" value="Bact_Lucif_Oxidored"/>
</dbReference>
<protein>
    <submittedName>
        <fullName evidence="4">LLM class flavin-dependent oxidoreductase</fullName>
    </submittedName>
</protein>
<comment type="caution">
    <text evidence="4">The sequence shown here is derived from an EMBL/GenBank/DDBJ whole genome shotgun (WGS) entry which is preliminary data.</text>
</comment>
<keyword evidence="1" id="KW-0560">Oxidoreductase</keyword>
<evidence type="ECO:0000256" key="1">
    <source>
        <dbReference type="ARBA" id="ARBA00023002"/>
    </source>
</evidence>
<evidence type="ECO:0000313" key="5">
    <source>
        <dbReference type="Proteomes" id="UP000539350"/>
    </source>
</evidence>
<name>A0A7W2TWP2_9GAMM</name>
<dbReference type="InterPro" id="IPR036661">
    <property type="entry name" value="Luciferase-like_sf"/>
</dbReference>
<keyword evidence="2" id="KW-0503">Monooxygenase</keyword>
<sequence length="329" mass="36615">MAFVMVKYECRAPSELTDLSMADMYDLALEQIAWIDKQGFPVTINFCEHHGSDDGYLPSPIVMAAAAARVTSNVRLQANLVMPFSDPLRVAEDIAVLDNLSRGRAEVVLLGGYVDSEMKMFGVDPKQRGQLMEEGVKTLKQAWTGEAFEFRGRPARITPRPMQQPHPPIFMGGSSAPAARRAAREGDGFIAGMPHLNPIYEAECQRLGKKPRFQGEMAFSYLYVSEDPDRDWERLAPYGLYETNCYARWQSSTDLDMMYSSALDAEALRATGTYQVVTAEEVLAKAPELAANDAFVLHPMVSGLEADLSWSTVKNFFEKVAPKIELHSQ</sequence>
<feature type="domain" description="Luciferase-like" evidence="3">
    <location>
        <begin position="27"/>
        <end position="201"/>
    </location>
</feature>
<dbReference type="EMBL" id="JACFXU010000014">
    <property type="protein sequence ID" value="MBA6413333.1"/>
    <property type="molecule type" value="Genomic_DNA"/>
</dbReference>
<dbReference type="InterPro" id="IPR011251">
    <property type="entry name" value="Luciferase-like_dom"/>
</dbReference>
<dbReference type="GO" id="GO:0004497">
    <property type="term" value="F:monooxygenase activity"/>
    <property type="evidence" value="ECO:0007669"/>
    <property type="project" value="UniProtKB-KW"/>
</dbReference>
<evidence type="ECO:0000256" key="2">
    <source>
        <dbReference type="ARBA" id="ARBA00023033"/>
    </source>
</evidence>
<reference evidence="4 5" key="1">
    <citation type="submission" date="2020-07" db="EMBL/GenBank/DDBJ databases">
        <title>Halieaceae bacterium, F7430, whole genome shotgun sequencing project.</title>
        <authorList>
            <person name="Jiang S."/>
            <person name="Liu Z.W."/>
            <person name="Du Z.J."/>
        </authorList>
    </citation>
    <scope>NUCLEOTIDE SEQUENCE [LARGE SCALE GENOMIC DNA]</scope>
    <source>
        <strain evidence="4 5">F7430</strain>
    </source>
</reference>
<evidence type="ECO:0000313" key="4">
    <source>
        <dbReference type="EMBL" id="MBA6413333.1"/>
    </source>
</evidence>
<keyword evidence="5" id="KW-1185">Reference proteome</keyword>
<gene>
    <name evidence="4" type="ORF">H2508_09450</name>
</gene>
<dbReference type="AlphaFoldDB" id="A0A7W2TWP2"/>
<evidence type="ECO:0000259" key="3">
    <source>
        <dbReference type="Pfam" id="PF00296"/>
    </source>
</evidence>
<dbReference type="GO" id="GO:0016705">
    <property type="term" value="F:oxidoreductase activity, acting on paired donors, with incorporation or reduction of molecular oxygen"/>
    <property type="evidence" value="ECO:0007669"/>
    <property type="project" value="InterPro"/>
</dbReference>
<dbReference type="PANTHER" id="PTHR30137">
    <property type="entry name" value="LUCIFERASE-LIKE MONOOXYGENASE"/>
    <property type="match status" value="1"/>
</dbReference>